<dbReference type="Proteomes" id="UP000054047">
    <property type="component" value="Unassembled WGS sequence"/>
</dbReference>
<organism evidence="2 3">
    <name type="scientific">Ancylostoma duodenale</name>
    <dbReference type="NCBI Taxonomy" id="51022"/>
    <lineage>
        <taxon>Eukaryota</taxon>
        <taxon>Metazoa</taxon>
        <taxon>Ecdysozoa</taxon>
        <taxon>Nematoda</taxon>
        <taxon>Chromadorea</taxon>
        <taxon>Rhabditida</taxon>
        <taxon>Rhabditina</taxon>
        <taxon>Rhabditomorpha</taxon>
        <taxon>Strongyloidea</taxon>
        <taxon>Ancylostomatidae</taxon>
        <taxon>Ancylostomatinae</taxon>
        <taxon>Ancylostoma</taxon>
    </lineage>
</organism>
<dbReference type="OrthoDB" id="5871161at2759"/>
<evidence type="ECO:0000313" key="2">
    <source>
        <dbReference type="EMBL" id="KIH59769.1"/>
    </source>
</evidence>
<sequence length="175" mass="20471">MEQYPGFHFANVDQKARIAANQEHVNRRVLSEYIKVIGVPNKDKLGLRELVQKFLKEIVKIKMKRLRIKAKMSDQFWTYFTSDGRKKLLEYNRKEHANVKRYRATELAVLLGWDYKDWQGTAIRELLTNTERKNMMDAVNVPSGGSDESIDKDSSRKRSGTEDENTNPVKMHKPE</sequence>
<proteinExistence type="predicted"/>
<dbReference type="AlphaFoldDB" id="A0A0C2GLD4"/>
<feature type="region of interest" description="Disordered" evidence="1">
    <location>
        <begin position="135"/>
        <end position="175"/>
    </location>
</feature>
<protein>
    <submittedName>
        <fullName evidence="2">Uncharacterized protein</fullName>
    </submittedName>
</protein>
<name>A0A0C2GLD4_9BILA</name>
<reference evidence="2 3" key="1">
    <citation type="submission" date="2013-12" db="EMBL/GenBank/DDBJ databases">
        <title>Draft genome of the parsitic nematode Ancylostoma duodenale.</title>
        <authorList>
            <person name="Mitreva M."/>
        </authorList>
    </citation>
    <scope>NUCLEOTIDE SEQUENCE [LARGE SCALE GENOMIC DNA]</scope>
    <source>
        <strain evidence="2 3">Zhejiang</strain>
    </source>
</reference>
<feature type="compositionally biased region" description="Basic and acidic residues" evidence="1">
    <location>
        <begin position="149"/>
        <end position="161"/>
    </location>
</feature>
<evidence type="ECO:0000256" key="1">
    <source>
        <dbReference type="SAM" id="MobiDB-lite"/>
    </source>
</evidence>
<gene>
    <name evidence="2" type="ORF">ANCDUO_09988</name>
</gene>
<evidence type="ECO:0000313" key="3">
    <source>
        <dbReference type="Proteomes" id="UP000054047"/>
    </source>
</evidence>
<accession>A0A0C2GLD4</accession>
<keyword evidence="3" id="KW-1185">Reference proteome</keyword>
<dbReference type="EMBL" id="KN731622">
    <property type="protein sequence ID" value="KIH59769.1"/>
    <property type="molecule type" value="Genomic_DNA"/>
</dbReference>